<dbReference type="InterPro" id="IPR002010">
    <property type="entry name" value="T3SS_IM_R"/>
</dbReference>
<feature type="transmembrane region" description="Helical" evidence="7">
    <location>
        <begin position="77"/>
        <end position="97"/>
    </location>
</feature>
<protein>
    <recommendedName>
        <fullName evidence="10">Flagellar biosynthetic protein FliR</fullName>
    </recommendedName>
</protein>
<dbReference type="Proteomes" id="UP000037392">
    <property type="component" value="Unassembled WGS sequence"/>
</dbReference>
<evidence type="ECO:0000256" key="5">
    <source>
        <dbReference type="ARBA" id="ARBA00022989"/>
    </source>
</evidence>
<gene>
    <name evidence="8" type="ORF">HMPREF9470_02764</name>
</gene>
<reference evidence="8 9" key="1">
    <citation type="submission" date="2011-04" db="EMBL/GenBank/DDBJ databases">
        <title>The Genome Sequence of Clostridium citroniae WAL-19142.</title>
        <authorList>
            <consortium name="The Broad Institute Genome Sequencing Platform"/>
            <person name="Earl A."/>
            <person name="Ward D."/>
            <person name="Feldgarden M."/>
            <person name="Gevers D."/>
            <person name="Warren Y.A."/>
            <person name="Tyrrell K.L."/>
            <person name="Citron D.M."/>
            <person name="Goldstein E.J."/>
            <person name="Daigneault M."/>
            <person name="Allen-Vercoe E."/>
            <person name="Young S.K."/>
            <person name="Zeng Q."/>
            <person name="Gargeya S."/>
            <person name="Fitzgerald M."/>
            <person name="Haas B."/>
            <person name="Abouelleil A."/>
            <person name="Alvarado L."/>
            <person name="Arachchi H.M."/>
            <person name="Berlin A."/>
            <person name="Brown A."/>
            <person name="Chapman S.B."/>
            <person name="Chen Z."/>
            <person name="Dunbar C."/>
            <person name="Freedman E."/>
            <person name="Gearin G."/>
            <person name="Gellesch M."/>
            <person name="Goldberg J."/>
            <person name="Griggs A."/>
            <person name="Gujja S."/>
            <person name="Heilman E.R."/>
            <person name="Heiman D."/>
            <person name="Howarth C."/>
            <person name="Larson L."/>
            <person name="Lui A."/>
            <person name="MacDonald P.J."/>
            <person name="Mehta T."/>
            <person name="Montmayeur A."/>
            <person name="Murphy C."/>
            <person name="Neiman D."/>
            <person name="Pearson M."/>
            <person name="Priest M."/>
            <person name="Roberts A."/>
            <person name="Saif S."/>
            <person name="Shea T."/>
            <person name="Shenoy N."/>
            <person name="Sisk P."/>
            <person name="Stolte C."/>
            <person name="Sykes S."/>
            <person name="White J."/>
            <person name="Yandava C."/>
            <person name="Wortman J."/>
            <person name="Nusbaum C."/>
            <person name="Birren B."/>
        </authorList>
    </citation>
    <scope>NUCLEOTIDE SEQUENCE [LARGE SCALE GENOMIC DNA]</scope>
    <source>
        <strain evidence="8 9">WAL-19142</strain>
    </source>
</reference>
<dbReference type="GeneID" id="93163257"/>
<dbReference type="PATRIC" id="fig|742734.4.peg.2964"/>
<proteinExistence type="inferred from homology"/>
<dbReference type="GO" id="GO:0006605">
    <property type="term" value="P:protein targeting"/>
    <property type="evidence" value="ECO:0007669"/>
    <property type="project" value="InterPro"/>
</dbReference>
<organism evidence="8 9">
    <name type="scientific">[Clostridium] citroniae WAL-19142</name>
    <dbReference type="NCBI Taxonomy" id="742734"/>
    <lineage>
        <taxon>Bacteria</taxon>
        <taxon>Bacillati</taxon>
        <taxon>Bacillota</taxon>
        <taxon>Clostridia</taxon>
        <taxon>Lachnospirales</taxon>
        <taxon>Lachnospiraceae</taxon>
        <taxon>Enterocloster</taxon>
    </lineage>
</organism>
<dbReference type="AlphaFoldDB" id="A0A0J9ES92"/>
<evidence type="ECO:0000256" key="4">
    <source>
        <dbReference type="ARBA" id="ARBA00022692"/>
    </source>
</evidence>
<feature type="transmembrane region" description="Helical" evidence="7">
    <location>
        <begin position="222"/>
        <end position="244"/>
    </location>
</feature>
<feature type="transmembrane region" description="Helical" evidence="7">
    <location>
        <begin position="168"/>
        <end position="188"/>
    </location>
</feature>
<dbReference type="PANTHER" id="PTHR30065">
    <property type="entry name" value="FLAGELLAR BIOSYNTHETIC PROTEIN FLIR"/>
    <property type="match status" value="1"/>
</dbReference>
<evidence type="ECO:0008006" key="10">
    <source>
        <dbReference type="Google" id="ProtNLM"/>
    </source>
</evidence>
<evidence type="ECO:0000256" key="7">
    <source>
        <dbReference type="SAM" id="Phobius"/>
    </source>
</evidence>
<comment type="similarity">
    <text evidence="2">Belongs to the FliR/MopE/SpaR family.</text>
</comment>
<keyword evidence="5 7" id="KW-1133">Transmembrane helix</keyword>
<keyword evidence="3" id="KW-1003">Cell membrane</keyword>
<feature type="transmembrane region" description="Helical" evidence="7">
    <location>
        <begin position="12"/>
        <end position="29"/>
    </location>
</feature>
<sequence length="259" mass="28585">MDGGLLEYFDVFLLVFARMGGMVFINPVFSRKGVPFMVRTGLVLALSMLIAPAARSGAAGMISFSTFDMAEALIREVALGVGIGCIFQIFFYMLYVAGDLLDTAFGLAMGKVMDPMNGVQTAILGQFVNVFFFLYFFATGCHLLTVKLFAYTYEVIPVGAGDFFAGKVIWYITSLFATVFLMAVKLALPFVAAEFVLEMTMGVLMKLIPQIHVFVINIQCKILLGMLLMILFAHPVGAFLDGYIDTMMREVRNVIMMMT</sequence>
<feature type="transmembrane region" description="Helical" evidence="7">
    <location>
        <begin position="41"/>
        <end position="65"/>
    </location>
</feature>
<keyword evidence="4 7" id="KW-0812">Transmembrane</keyword>
<dbReference type="OrthoDB" id="9807748at2"/>
<evidence type="ECO:0000313" key="8">
    <source>
        <dbReference type="EMBL" id="KMW18660.1"/>
    </source>
</evidence>
<keyword evidence="6 7" id="KW-0472">Membrane</keyword>
<dbReference type="Pfam" id="PF01311">
    <property type="entry name" value="Bac_export_1"/>
    <property type="match status" value="1"/>
</dbReference>
<dbReference type="PRINTS" id="PR00953">
    <property type="entry name" value="TYPE3IMRPROT"/>
</dbReference>
<dbReference type="RefSeq" id="WP_007865558.1">
    <property type="nucleotide sequence ID" value="NZ_KQ235878.1"/>
</dbReference>
<accession>A0A0J9ES92</accession>
<evidence type="ECO:0000256" key="3">
    <source>
        <dbReference type="ARBA" id="ARBA00022475"/>
    </source>
</evidence>
<evidence type="ECO:0000313" key="9">
    <source>
        <dbReference type="Proteomes" id="UP000037392"/>
    </source>
</evidence>
<evidence type="ECO:0000256" key="1">
    <source>
        <dbReference type="ARBA" id="ARBA00004651"/>
    </source>
</evidence>
<dbReference type="GO" id="GO:0005886">
    <property type="term" value="C:plasma membrane"/>
    <property type="evidence" value="ECO:0007669"/>
    <property type="project" value="UniProtKB-SubCell"/>
</dbReference>
<evidence type="ECO:0000256" key="6">
    <source>
        <dbReference type="ARBA" id="ARBA00023136"/>
    </source>
</evidence>
<dbReference type="EMBL" id="ADLK01000022">
    <property type="protein sequence ID" value="KMW18660.1"/>
    <property type="molecule type" value="Genomic_DNA"/>
</dbReference>
<comment type="subcellular location">
    <subcellularLocation>
        <location evidence="1">Cell membrane</location>
        <topology evidence="1">Multi-pass membrane protein</topology>
    </subcellularLocation>
</comment>
<evidence type="ECO:0000256" key="2">
    <source>
        <dbReference type="ARBA" id="ARBA00009772"/>
    </source>
</evidence>
<name>A0A0J9ES92_9FIRM</name>
<dbReference type="PANTHER" id="PTHR30065:SF1">
    <property type="entry name" value="SURFACE PRESENTATION OF ANTIGENS PROTEIN SPAR"/>
    <property type="match status" value="1"/>
</dbReference>
<comment type="caution">
    <text evidence="8">The sequence shown here is derived from an EMBL/GenBank/DDBJ whole genome shotgun (WGS) entry which is preliminary data.</text>
</comment>